<dbReference type="InterPro" id="IPR027417">
    <property type="entry name" value="P-loop_NTPase"/>
</dbReference>
<comment type="caution">
    <text evidence="2">The sequence shown here is derived from an EMBL/GenBank/DDBJ whole genome shotgun (WGS) entry which is preliminary data.</text>
</comment>
<evidence type="ECO:0000313" key="3">
    <source>
        <dbReference type="Proteomes" id="UP000002173"/>
    </source>
</evidence>
<dbReference type="AlphaFoldDB" id="A7ANH3"/>
<name>A7ANH3_BABBO</name>
<dbReference type="SUPFAM" id="SSF52540">
    <property type="entry name" value="P-loop containing nucleoside triphosphate hydrolases"/>
    <property type="match status" value="1"/>
</dbReference>
<dbReference type="Gene3D" id="3.40.50.300">
    <property type="entry name" value="P-loop containing nucleotide triphosphate hydrolases"/>
    <property type="match status" value="1"/>
</dbReference>
<sequence>MQQESAAERFRRKVRRKLYQIASCKEFVLHDSLEDNHWMQQKLTRLLTRLESAVNNQENTIILVTGRPGSGKTYLVTKVVSELSKLHPGNDAISQETVYNDANVTWTLKSATIETYNHRDEHKCLRQLMYDVEILSGVTGSRGHLNTQEIQERVLHCLKLLKQDHTYVIIVIEGLDILTKGVNDCSEATGSVERRQSLLYFLGNLVASQEVALAIVCITPDIRTTERLEKRVRSRFMQETVYCDGLDDINALKTGHLDIMGPGVDIELNEESKALLGEEVLCGNNISRLVAVACAQLPDDAIEELSPDKIKILPLPFEIALRNAKGANWVDNMINQLAFPEHCILVAMTRMHCQGIKPITLIDIESDLKDMARYFPREHLSIPEFKVGLHMLSKCCPGPEASFHESHKVRATGMG</sequence>
<dbReference type="InParanoid" id="A7ANH3"/>
<dbReference type="InterPro" id="IPR016527">
    <property type="entry name" value="ORC4"/>
</dbReference>
<evidence type="ECO:0000259" key="1">
    <source>
        <dbReference type="Pfam" id="PF13191"/>
    </source>
</evidence>
<dbReference type="PANTHER" id="PTHR12087">
    <property type="entry name" value="ORIGIN RECOGNITION COMPLEX SUBUNIT 4"/>
    <property type="match status" value="1"/>
</dbReference>
<dbReference type="eggNOG" id="KOG2228">
    <property type="taxonomic scope" value="Eukaryota"/>
</dbReference>
<reference evidence="2 3" key="1">
    <citation type="journal article" date="2007" name="PLoS Pathog.">
        <title>Genome sequence of Babesia bovis and comparative analysis of apicomplexan hemoprotozoa.</title>
        <authorList>
            <person name="Brayton K.A."/>
            <person name="Lau A.O.T."/>
            <person name="Herndon D.R."/>
            <person name="Hannick L."/>
            <person name="Kappmeyer L.S."/>
            <person name="Berens S.J."/>
            <person name="Bidwell S.L."/>
            <person name="Brown W.C."/>
            <person name="Crabtree J."/>
            <person name="Fadrosh D."/>
            <person name="Feldblum T."/>
            <person name="Forberger H.A."/>
            <person name="Haas B.J."/>
            <person name="Howell J.M."/>
            <person name="Khouri H."/>
            <person name="Koo H."/>
            <person name="Mann D.J."/>
            <person name="Norimine J."/>
            <person name="Paulsen I.T."/>
            <person name="Radune D."/>
            <person name="Ren Q."/>
            <person name="Smith R.K. Jr."/>
            <person name="Suarez C.E."/>
            <person name="White O."/>
            <person name="Wortman J.R."/>
            <person name="Knowles D.P. Jr."/>
            <person name="McElwain T.F."/>
            <person name="Nene V.M."/>
        </authorList>
    </citation>
    <scope>NUCLEOTIDE SEQUENCE [LARGE SCALE GENOMIC DNA]</scope>
    <source>
        <strain evidence="2">T2Bo</strain>
    </source>
</reference>
<dbReference type="EMBL" id="AAXT01000001">
    <property type="protein sequence ID" value="EDO08107.1"/>
    <property type="molecule type" value="Genomic_DNA"/>
</dbReference>
<protein>
    <recommendedName>
        <fullName evidence="1">Orc1-like AAA ATPase domain-containing protein</fullName>
    </recommendedName>
</protein>
<dbReference type="GO" id="GO:0005664">
    <property type="term" value="C:nuclear origin of replication recognition complex"/>
    <property type="evidence" value="ECO:0007669"/>
    <property type="project" value="TreeGrafter"/>
</dbReference>
<accession>A7ANH3</accession>
<dbReference type="GO" id="GO:0006270">
    <property type="term" value="P:DNA replication initiation"/>
    <property type="evidence" value="ECO:0007669"/>
    <property type="project" value="TreeGrafter"/>
</dbReference>
<proteinExistence type="predicted"/>
<keyword evidence="3" id="KW-1185">Reference proteome</keyword>
<organism evidence="2 3">
    <name type="scientific">Babesia bovis</name>
    <dbReference type="NCBI Taxonomy" id="5865"/>
    <lineage>
        <taxon>Eukaryota</taxon>
        <taxon>Sar</taxon>
        <taxon>Alveolata</taxon>
        <taxon>Apicomplexa</taxon>
        <taxon>Aconoidasida</taxon>
        <taxon>Piroplasmida</taxon>
        <taxon>Babesiidae</taxon>
        <taxon>Babesia</taxon>
    </lineage>
</organism>
<dbReference type="STRING" id="5865.A7ANH3"/>
<dbReference type="InterPro" id="IPR041664">
    <property type="entry name" value="AAA_16"/>
</dbReference>
<dbReference type="Proteomes" id="UP000002173">
    <property type="component" value="Chromosome 3"/>
</dbReference>
<dbReference type="OMA" id="FVYEPVY"/>
<gene>
    <name evidence="2" type="ORF">BBOV_III005440</name>
</gene>
<dbReference type="Pfam" id="PF13191">
    <property type="entry name" value="AAA_16"/>
    <property type="match status" value="1"/>
</dbReference>
<dbReference type="GO" id="GO:0003688">
    <property type="term" value="F:DNA replication origin binding"/>
    <property type="evidence" value="ECO:0007669"/>
    <property type="project" value="TreeGrafter"/>
</dbReference>
<evidence type="ECO:0000313" key="2">
    <source>
        <dbReference type="EMBL" id="EDO08107.1"/>
    </source>
</evidence>
<dbReference type="PANTHER" id="PTHR12087:SF0">
    <property type="entry name" value="ORIGIN RECOGNITION COMPLEX SUBUNIT 4"/>
    <property type="match status" value="1"/>
</dbReference>
<dbReference type="VEuPathDB" id="PiroplasmaDB:BBOV_III005440"/>
<feature type="domain" description="Orc1-like AAA ATPase" evidence="1">
    <location>
        <begin position="42"/>
        <end position="178"/>
    </location>
</feature>